<name>M1VEW8_CYAM1</name>
<dbReference type="RefSeq" id="XP_005535354.1">
    <property type="nucleotide sequence ID" value="XM_005535297.1"/>
</dbReference>
<reference evidence="3 4" key="1">
    <citation type="journal article" date="2004" name="Nature">
        <title>Genome sequence of the ultrasmall unicellular red alga Cyanidioschyzon merolae 10D.</title>
        <authorList>
            <person name="Matsuzaki M."/>
            <person name="Misumi O."/>
            <person name="Shin-i T."/>
            <person name="Maruyama S."/>
            <person name="Takahara M."/>
            <person name="Miyagishima S."/>
            <person name="Mori T."/>
            <person name="Nishida K."/>
            <person name="Yagisawa F."/>
            <person name="Nishida K."/>
            <person name="Yoshida Y."/>
            <person name="Nishimura Y."/>
            <person name="Nakao S."/>
            <person name="Kobayashi T."/>
            <person name="Momoyama Y."/>
            <person name="Higashiyama T."/>
            <person name="Minoda A."/>
            <person name="Sano M."/>
            <person name="Nomoto H."/>
            <person name="Oishi K."/>
            <person name="Hayashi H."/>
            <person name="Ohta F."/>
            <person name="Nishizaka S."/>
            <person name="Haga S."/>
            <person name="Miura S."/>
            <person name="Morishita T."/>
            <person name="Kabeya Y."/>
            <person name="Terasawa K."/>
            <person name="Suzuki Y."/>
            <person name="Ishii Y."/>
            <person name="Asakawa S."/>
            <person name="Takano H."/>
            <person name="Ohta N."/>
            <person name="Kuroiwa H."/>
            <person name="Tanaka K."/>
            <person name="Shimizu N."/>
            <person name="Sugano S."/>
            <person name="Sato N."/>
            <person name="Nozaki H."/>
            <person name="Ogasawara N."/>
            <person name="Kohara Y."/>
            <person name="Kuroiwa T."/>
        </authorList>
    </citation>
    <scope>NUCLEOTIDE SEQUENCE [LARGE SCALE GENOMIC DNA]</scope>
    <source>
        <strain evidence="3 4">10D</strain>
    </source>
</reference>
<protein>
    <recommendedName>
        <fullName evidence="1">Threonylcarbamoyl-AMP synthase</fullName>
    </recommendedName>
</protein>
<feature type="domain" description="YrdC-like" evidence="2">
    <location>
        <begin position="52"/>
        <end position="254"/>
    </location>
</feature>
<evidence type="ECO:0000313" key="3">
    <source>
        <dbReference type="EMBL" id="BAM79068.1"/>
    </source>
</evidence>
<dbReference type="GO" id="GO:0003725">
    <property type="term" value="F:double-stranded RNA binding"/>
    <property type="evidence" value="ECO:0007669"/>
    <property type="project" value="InterPro"/>
</dbReference>
<gene>
    <name evidence="3" type="ORF">CYME_CMC144C</name>
</gene>
<dbReference type="Gene3D" id="3.90.870.10">
    <property type="entry name" value="DHBP synthase"/>
    <property type="match status" value="1"/>
</dbReference>
<dbReference type="eggNOG" id="KOG3051">
    <property type="taxonomic scope" value="Eukaryota"/>
</dbReference>
<dbReference type="GeneID" id="16992379"/>
<accession>M1VEW8</accession>
<dbReference type="AlphaFoldDB" id="M1VEW8"/>
<organism evidence="3 4">
    <name type="scientific">Cyanidioschyzon merolae (strain NIES-3377 / 10D)</name>
    <name type="common">Unicellular red alga</name>
    <dbReference type="NCBI Taxonomy" id="280699"/>
    <lineage>
        <taxon>Eukaryota</taxon>
        <taxon>Rhodophyta</taxon>
        <taxon>Bangiophyceae</taxon>
        <taxon>Cyanidiales</taxon>
        <taxon>Cyanidiaceae</taxon>
        <taxon>Cyanidioschyzon</taxon>
    </lineage>
</organism>
<dbReference type="InterPro" id="IPR006070">
    <property type="entry name" value="Sua5-like_dom"/>
</dbReference>
<dbReference type="Proteomes" id="UP000007014">
    <property type="component" value="Chromosome 3"/>
</dbReference>
<dbReference type="Pfam" id="PF01300">
    <property type="entry name" value="Sua5_yciO_yrdC"/>
    <property type="match status" value="1"/>
</dbReference>
<dbReference type="PROSITE" id="PS51163">
    <property type="entry name" value="YRDC"/>
    <property type="match status" value="1"/>
</dbReference>
<dbReference type="SUPFAM" id="SSF55821">
    <property type="entry name" value="YrdC/RibB"/>
    <property type="match status" value="1"/>
</dbReference>
<proteinExistence type="predicted"/>
<keyword evidence="4" id="KW-1185">Reference proteome</keyword>
<sequence>MFLAPNPVVWLRRKGTYTLHETYCSLTSGRHRADSKRDPFLYVEVSGDGDDVWRLQNVFELLRDPSRGVVGILPTDTSYAFVCNLHSRTGVERIYSLKKTPPSVRKPLSLLCRNHAAIQRYALVLDKRTFKVLKALLPGPYTFILPATHEVPRVMIENRVHRKMWKRREIGVRWPRDPYCQAAMDALDGVALLASSVPDDEVEEDGVDRDYLRMLEHWEHEVDFMINAGARTIGLKSTVVDVTRGWRVLREGLGYEELRQVLGRELGAEILMDAPEDRPPIPE</sequence>
<evidence type="ECO:0000313" key="4">
    <source>
        <dbReference type="Proteomes" id="UP000007014"/>
    </source>
</evidence>
<dbReference type="PANTHER" id="PTHR42828:SF3">
    <property type="entry name" value="THREONYLCARBAMOYL-AMP SYNTHASE"/>
    <property type="match status" value="1"/>
</dbReference>
<evidence type="ECO:0000259" key="2">
    <source>
        <dbReference type="PROSITE" id="PS51163"/>
    </source>
</evidence>
<dbReference type="KEGG" id="cme:CYME_CMC144C"/>
<dbReference type="STRING" id="280699.M1VEW8"/>
<dbReference type="PANTHER" id="PTHR42828">
    <property type="entry name" value="DHBP SYNTHASE RIBB-LIKE ALPHA/BETA DOMAIN-CONTAINING PROTEIN"/>
    <property type="match status" value="1"/>
</dbReference>
<dbReference type="InterPro" id="IPR017945">
    <property type="entry name" value="DHBP_synth_RibB-like_a/b_dom"/>
</dbReference>
<dbReference type="OrthoDB" id="3648309at2759"/>
<evidence type="ECO:0000256" key="1">
    <source>
        <dbReference type="ARBA" id="ARBA00015492"/>
    </source>
</evidence>
<dbReference type="EMBL" id="AP006485">
    <property type="protein sequence ID" value="BAM79068.1"/>
    <property type="molecule type" value="Genomic_DNA"/>
</dbReference>
<reference evidence="3 4" key="2">
    <citation type="journal article" date="2007" name="BMC Biol.">
        <title>A 100%-complete sequence reveals unusually simple genomic features in the hot-spring red alga Cyanidioschyzon merolae.</title>
        <authorList>
            <person name="Nozaki H."/>
            <person name="Takano H."/>
            <person name="Misumi O."/>
            <person name="Terasawa K."/>
            <person name="Matsuzaki M."/>
            <person name="Maruyama S."/>
            <person name="Nishida K."/>
            <person name="Yagisawa F."/>
            <person name="Yoshida Y."/>
            <person name="Fujiwara T."/>
            <person name="Takio S."/>
            <person name="Tamura K."/>
            <person name="Chung S.J."/>
            <person name="Nakamura S."/>
            <person name="Kuroiwa H."/>
            <person name="Tanaka K."/>
            <person name="Sato N."/>
            <person name="Kuroiwa T."/>
        </authorList>
    </citation>
    <scope>NUCLEOTIDE SEQUENCE [LARGE SCALE GENOMIC DNA]</scope>
    <source>
        <strain evidence="3 4">10D</strain>
    </source>
</reference>
<dbReference type="InterPro" id="IPR052532">
    <property type="entry name" value="SUA5_domain"/>
</dbReference>